<evidence type="ECO:0000256" key="5">
    <source>
        <dbReference type="ARBA" id="ARBA00022927"/>
    </source>
</evidence>
<organism evidence="8 9">
    <name type="scientific">Sphaerosporella brunnea</name>
    <dbReference type="NCBI Taxonomy" id="1250544"/>
    <lineage>
        <taxon>Eukaryota</taxon>
        <taxon>Fungi</taxon>
        <taxon>Dikarya</taxon>
        <taxon>Ascomycota</taxon>
        <taxon>Pezizomycotina</taxon>
        <taxon>Pezizomycetes</taxon>
        <taxon>Pezizales</taxon>
        <taxon>Pyronemataceae</taxon>
        <taxon>Sphaerosporella</taxon>
    </lineage>
</organism>
<dbReference type="OrthoDB" id="441172at2759"/>
<comment type="similarity">
    <text evidence="2">Belongs to the SNF7 family.</text>
</comment>
<evidence type="ECO:0000256" key="1">
    <source>
        <dbReference type="ARBA" id="ARBA00004608"/>
    </source>
</evidence>
<evidence type="ECO:0000256" key="7">
    <source>
        <dbReference type="SAM" id="MobiDB-lite"/>
    </source>
</evidence>
<keyword evidence="9" id="KW-1185">Reference proteome</keyword>
<feature type="compositionally biased region" description="Basic and acidic residues" evidence="7">
    <location>
        <begin position="189"/>
        <end position="212"/>
    </location>
</feature>
<evidence type="ECO:0000313" key="8">
    <source>
        <dbReference type="EMBL" id="KAA8895481.1"/>
    </source>
</evidence>
<keyword evidence="4" id="KW-0967">Endosome</keyword>
<sequence length="220" mass="24360">MGALPSSNRISAHDRAVLNLKVQRDKLKIYQKKISVILEAEHSAAKALLAKGDKPRALLALRRRKYQSTLLSQTDKQLETLEALTSSIEFALIEKDVLYGLKQGNEVLKQIHKEMTVESVERLMEDTAEGIRYQKEISDMLAGVMTNADEDEVEEELAAMEREVNGVPPEVVLPAIPSAPQTALGPSEEGEKALRAKERARARKAALERAVEEEPQPIAA</sequence>
<reference evidence="8 9" key="1">
    <citation type="submission" date="2019-09" db="EMBL/GenBank/DDBJ databases">
        <title>Draft genome of the ectomycorrhizal ascomycete Sphaerosporella brunnea.</title>
        <authorList>
            <consortium name="DOE Joint Genome Institute"/>
            <person name="Benucci G.M."/>
            <person name="Marozzi G."/>
            <person name="Antonielli L."/>
            <person name="Sanchez S."/>
            <person name="Marco P."/>
            <person name="Wang X."/>
            <person name="Falini L.B."/>
            <person name="Barry K."/>
            <person name="Haridas S."/>
            <person name="Lipzen A."/>
            <person name="Labutti K."/>
            <person name="Grigoriev I.V."/>
            <person name="Murat C."/>
            <person name="Martin F."/>
            <person name="Albertini E."/>
            <person name="Donnini D."/>
            <person name="Bonito G."/>
        </authorList>
    </citation>
    <scope>NUCLEOTIDE SEQUENCE [LARGE SCALE GENOMIC DNA]</scope>
    <source>
        <strain evidence="8 9">Sb_GMNB300</strain>
    </source>
</reference>
<dbReference type="GO" id="GO:0006900">
    <property type="term" value="P:vesicle budding from membrane"/>
    <property type="evidence" value="ECO:0007669"/>
    <property type="project" value="TreeGrafter"/>
</dbReference>
<dbReference type="Pfam" id="PF03357">
    <property type="entry name" value="Snf7"/>
    <property type="match status" value="1"/>
</dbReference>
<dbReference type="PANTHER" id="PTHR22761">
    <property type="entry name" value="CHARGED MULTIVESICULAR BODY PROTEIN"/>
    <property type="match status" value="1"/>
</dbReference>
<dbReference type="GO" id="GO:0032511">
    <property type="term" value="P:late endosome to vacuole transport via multivesicular body sorting pathway"/>
    <property type="evidence" value="ECO:0007669"/>
    <property type="project" value="TreeGrafter"/>
</dbReference>
<dbReference type="InParanoid" id="A0A5J5EJU1"/>
<keyword evidence="5" id="KW-0653">Protein transport</keyword>
<name>A0A5J5EJU1_9PEZI</name>
<feature type="region of interest" description="Disordered" evidence="7">
    <location>
        <begin position="177"/>
        <end position="220"/>
    </location>
</feature>
<evidence type="ECO:0000256" key="2">
    <source>
        <dbReference type="ARBA" id="ARBA00006190"/>
    </source>
</evidence>
<comment type="subcellular location">
    <subcellularLocation>
        <location evidence="1">Endosome membrane</location>
    </subcellularLocation>
</comment>
<dbReference type="Proteomes" id="UP000326924">
    <property type="component" value="Unassembled WGS sequence"/>
</dbReference>
<comment type="caution">
    <text evidence="8">The sequence shown here is derived from an EMBL/GenBank/DDBJ whole genome shotgun (WGS) entry which is preliminary data.</text>
</comment>
<dbReference type="Gene3D" id="1.10.287.1060">
    <property type="entry name" value="ESAT-6-like"/>
    <property type="match status" value="1"/>
</dbReference>
<dbReference type="GO" id="GO:0015031">
    <property type="term" value="P:protein transport"/>
    <property type="evidence" value="ECO:0007669"/>
    <property type="project" value="UniProtKB-KW"/>
</dbReference>
<evidence type="ECO:0000256" key="6">
    <source>
        <dbReference type="ARBA" id="ARBA00023136"/>
    </source>
</evidence>
<keyword evidence="6" id="KW-0472">Membrane</keyword>
<dbReference type="EMBL" id="VXIS01000261">
    <property type="protein sequence ID" value="KAA8895481.1"/>
    <property type="molecule type" value="Genomic_DNA"/>
</dbReference>
<dbReference type="GO" id="GO:0005771">
    <property type="term" value="C:multivesicular body"/>
    <property type="evidence" value="ECO:0007669"/>
    <property type="project" value="TreeGrafter"/>
</dbReference>
<evidence type="ECO:0000313" key="9">
    <source>
        <dbReference type="Proteomes" id="UP000326924"/>
    </source>
</evidence>
<accession>A0A5J5EJU1</accession>
<keyword evidence="3" id="KW-0813">Transport</keyword>
<dbReference type="AlphaFoldDB" id="A0A5J5EJU1"/>
<dbReference type="InterPro" id="IPR005024">
    <property type="entry name" value="Snf7_fam"/>
</dbReference>
<dbReference type="FunCoup" id="A0A5J5EJU1">
    <property type="interactions" value="574"/>
</dbReference>
<protein>
    <submittedName>
        <fullName evidence="8">Snf7-domain-containing protein</fullName>
    </submittedName>
</protein>
<evidence type="ECO:0000256" key="3">
    <source>
        <dbReference type="ARBA" id="ARBA00022448"/>
    </source>
</evidence>
<gene>
    <name evidence="8" type="ORF">FN846DRAFT_900604</name>
</gene>
<dbReference type="GO" id="GO:0000815">
    <property type="term" value="C:ESCRT III complex"/>
    <property type="evidence" value="ECO:0007669"/>
    <property type="project" value="TreeGrafter"/>
</dbReference>
<evidence type="ECO:0000256" key="4">
    <source>
        <dbReference type="ARBA" id="ARBA00022753"/>
    </source>
</evidence>
<dbReference type="PANTHER" id="PTHR22761:SF5">
    <property type="entry name" value="CHARGED MULTIVESICULAR BODY PROTEIN 6"/>
    <property type="match status" value="1"/>
</dbReference>
<proteinExistence type="inferred from homology"/>